<sequence>MNPERSEATRIGVLGTGTYLPRRRRSNDEVAHALGVTPDWIAERTGVSNRHVAAEGEAASDLAAAAVRSAAAAAGIDADQLDLVVVATSTPDELGPSTACRVQALIGARNAVALDVGAACSGWLFAARVARDWLGGERRAHYAAVVGVEAYSKFLDPHDRGTALLFADGAAATILGPVPQTGGAPRPGGFEEITLGSDGTKAHHVLIPAGGSRLPATPESLATNQHMISMDGRAVRDFIVDIFPRLLHEMLARHRLDLSDIDAFVTHQPNPVLLRGIGENLGIPAERQVIVGDEVGNIGAASAPYALATAASRGLLTPGGRVLLAVFGAGVTWGSALLTWSGASAIRVGHTGARHTEAEPGHTDVAHTDAGPGHTNIAHTDAADPAPPPHTSSHLA</sequence>
<evidence type="ECO:0000256" key="1">
    <source>
        <dbReference type="ARBA" id="ARBA00022490"/>
    </source>
</evidence>
<feature type="region of interest" description="Disordered" evidence="4">
    <location>
        <begin position="353"/>
        <end position="396"/>
    </location>
</feature>
<dbReference type="AlphaFoldDB" id="A0A8T4J1F1"/>
<keyword evidence="2" id="KW-0808">Transferase</keyword>
<dbReference type="Pfam" id="PF08541">
    <property type="entry name" value="ACP_syn_III_C"/>
    <property type="match status" value="1"/>
</dbReference>
<keyword evidence="1" id="KW-0963">Cytoplasm</keyword>
<feature type="domain" description="Beta-ketoacyl-[acyl-carrier-protein] synthase III C-terminal" evidence="5">
    <location>
        <begin position="251"/>
        <end position="340"/>
    </location>
</feature>
<evidence type="ECO:0000259" key="6">
    <source>
        <dbReference type="Pfam" id="PF08545"/>
    </source>
</evidence>
<dbReference type="GO" id="GO:0004315">
    <property type="term" value="F:3-oxoacyl-[acyl-carrier-protein] synthase activity"/>
    <property type="evidence" value="ECO:0007669"/>
    <property type="project" value="InterPro"/>
</dbReference>
<protein>
    <submittedName>
        <fullName evidence="7">Ketoacyl-ACP synthase III</fullName>
    </submittedName>
</protein>
<dbReference type="GO" id="GO:0044550">
    <property type="term" value="P:secondary metabolite biosynthetic process"/>
    <property type="evidence" value="ECO:0007669"/>
    <property type="project" value="TreeGrafter"/>
</dbReference>
<dbReference type="InterPro" id="IPR016039">
    <property type="entry name" value="Thiolase-like"/>
</dbReference>
<evidence type="ECO:0000313" key="7">
    <source>
        <dbReference type="EMBL" id="MBR7675977.1"/>
    </source>
</evidence>
<feature type="domain" description="Beta-ketoacyl-[acyl-carrier-protein] synthase III N-terminal" evidence="6">
    <location>
        <begin position="114"/>
        <end position="180"/>
    </location>
</feature>
<reference evidence="7" key="1">
    <citation type="submission" date="2021-04" db="EMBL/GenBank/DDBJ databases">
        <title>Sequencing of actinobacteria type strains.</title>
        <authorList>
            <person name="Nguyen G.-S."/>
            <person name="Wentzel A."/>
        </authorList>
    </citation>
    <scope>NUCLEOTIDE SEQUENCE</scope>
    <source>
        <strain evidence="7">DSM 42095</strain>
    </source>
</reference>
<gene>
    <name evidence="7" type="ORF">KDA82_23790</name>
</gene>
<dbReference type="CDD" id="cd00830">
    <property type="entry name" value="KAS_III"/>
    <property type="match status" value="1"/>
</dbReference>
<keyword evidence="8" id="KW-1185">Reference proteome</keyword>
<dbReference type="InterPro" id="IPR013751">
    <property type="entry name" value="ACP_syn_III_N"/>
</dbReference>
<evidence type="ECO:0000256" key="2">
    <source>
        <dbReference type="ARBA" id="ARBA00022679"/>
    </source>
</evidence>
<dbReference type="Gene3D" id="3.40.47.10">
    <property type="match status" value="1"/>
</dbReference>
<dbReference type="SUPFAM" id="SSF53901">
    <property type="entry name" value="Thiolase-like"/>
    <property type="match status" value="1"/>
</dbReference>
<accession>A0A8T4J1F1</accession>
<keyword evidence="3" id="KW-0012">Acyltransferase</keyword>
<dbReference type="GO" id="GO:0006633">
    <property type="term" value="P:fatty acid biosynthetic process"/>
    <property type="evidence" value="ECO:0007669"/>
    <property type="project" value="InterPro"/>
</dbReference>
<organism evidence="7 8">
    <name type="scientific">Streptomyces daliensis</name>
    <dbReference type="NCBI Taxonomy" id="299421"/>
    <lineage>
        <taxon>Bacteria</taxon>
        <taxon>Bacillati</taxon>
        <taxon>Actinomycetota</taxon>
        <taxon>Actinomycetes</taxon>
        <taxon>Kitasatosporales</taxon>
        <taxon>Streptomycetaceae</taxon>
        <taxon>Streptomyces</taxon>
    </lineage>
</organism>
<dbReference type="PANTHER" id="PTHR34069">
    <property type="entry name" value="3-OXOACYL-[ACYL-CARRIER-PROTEIN] SYNTHASE 3"/>
    <property type="match status" value="1"/>
</dbReference>
<comment type="caution">
    <text evidence="7">The sequence shown here is derived from an EMBL/GenBank/DDBJ whole genome shotgun (WGS) entry which is preliminary data.</text>
</comment>
<evidence type="ECO:0000256" key="3">
    <source>
        <dbReference type="ARBA" id="ARBA00023315"/>
    </source>
</evidence>
<name>A0A8T4J1F1_9ACTN</name>
<evidence type="ECO:0000259" key="5">
    <source>
        <dbReference type="Pfam" id="PF08541"/>
    </source>
</evidence>
<dbReference type="Proteomes" id="UP000675554">
    <property type="component" value="Unassembled WGS sequence"/>
</dbReference>
<dbReference type="NCBIfam" id="NF006829">
    <property type="entry name" value="PRK09352.1"/>
    <property type="match status" value="1"/>
</dbReference>
<evidence type="ECO:0000256" key="4">
    <source>
        <dbReference type="SAM" id="MobiDB-lite"/>
    </source>
</evidence>
<dbReference type="InterPro" id="IPR013747">
    <property type="entry name" value="ACP_syn_III_C"/>
</dbReference>
<dbReference type="Pfam" id="PF08545">
    <property type="entry name" value="ACP_syn_III"/>
    <property type="match status" value="1"/>
</dbReference>
<feature type="compositionally biased region" description="Basic and acidic residues" evidence="4">
    <location>
        <begin position="354"/>
        <end position="367"/>
    </location>
</feature>
<dbReference type="EMBL" id="JAGSMN010000563">
    <property type="protein sequence ID" value="MBR7675977.1"/>
    <property type="molecule type" value="Genomic_DNA"/>
</dbReference>
<dbReference type="PANTHER" id="PTHR34069:SF2">
    <property type="entry name" value="BETA-KETOACYL-[ACYL-CARRIER-PROTEIN] SYNTHASE III"/>
    <property type="match status" value="1"/>
</dbReference>
<evidence type="ECO:0000313" key="8">
    <source>
        <dbReference type="Proteomes" id="UP000675554"/>
    </source>
</evidence>
<proteinExistence type="predicted"/>